<evidence type="ECO:0000259" key="1">
    <source>
        <dbReference type="Pfam" id="PF01609"/>
    </source>
</evidence>
<dbReference type="STRING" id="456.Ljor_1765"/>
<reference evidence="2 3" key="1">
    <citation type="submission" date="2015-11" db="EMBL/GenBank/DDBJ databases">
        <title>Genomic analysis of 38 Legionella species identifies large and diverse effector repertoires.</title>
        <authorList>
            <person name="Burstein D."/>
            <person name="Amaro F."/>
            <person name="Zusman T."/>
            <person name="Lifshitz Z."/>
            <person name="Cohen O."/>
            <person name="Gilbert J.A."/>
            <person name="Pupko T."/>
            <person name="Shuman H.A."/>
            <person name="Segal G."/>
        </authorList>
    </citation>
    <scope>NUCLEOTIDE SEQUENCE [LARGE SCALE GENOMIC DNA]</scope>
    <source>
        <strain evidence="2 3">BL-540</strain>
    </source>
</reference>
<proteinExistence type="predicted"/>
<gene>
    <name evidence="2" type="ORF">Ljor_1765</name>
</gene>
<dbReference type="OrthoDB" id="5563770at2"/>
<comment type="caution">
    <text evidence="2">The sequence shown here is derived from an EMBL/GenBank/DDBJ whole genome shotgun (WGS) entry which is preliminary data.</text>
</comment>
<dbReference type="GO" id="GO:0006313">
    <property type="term" value="P:DNA transposition"/>
    <property type="evidence" value="ECO:0007669"/>
    <property type="project" value="InterPro"/>
</dbReference>
<dbReference type="InterPro" id="IPR002559">
    <property type="entry name" value="Transposase_11"/>
</dbReference>
<dbReference type="Proteomes" id="UP000055035">
    <property type="component" value="Unassembled WGS sequence"/>
</dbReference>
<sequence length="87" mass="9869">MTVYQPFNHCSSKELLKNFQSSSNDNEAIGKSRGENTTKIHIATDTQELPINFKLTGGEVHNCRIAPEFIKKLPLRDADKEYDSEEV</sequence>
<dbReference type="Pfam" id="PF01609">
    <property type="entry name" value="DDE_Tnp_1"/>
    <property type="match status" value="1"/>
</dbReference>
<dbReference type="GO" id="GO:0004803">
    <property type="term" value="F:transposase activity"/>
    <property type="evidence" value="ECO:0007669"/>
    <property type="project" value="InterPro"/>
</dbReference>
<organism evidence="2 3">
    <name type="scientific">Legionella jordanis</name>
    <dbReference type="NCBI Taxonomy" id="456"/>
    <lineage>
        <taxon>Bacteria</taxon>
        <taxon>Pseudomonadati</taxon>
        <taxon>Pseudomonadota</taxon>
        <taxon>Gammaproteobacteria</taxon>
        <taxon>Legionellales</taxon>
        <taxon>Legionellaceae</taxon>
        <taxon>Legionella</taxon>
    </lineage>
</organism>
<accession>A0A0W0VBI6</accession>
<evidence type="ECO:0000313" key="3">
    <source>
        <dbReference type="Proteomes" id="UP000055035"/>
    </source>
</evidence>
<dbReference type="AlphaFoldDB" id="A0A0W0VBI6"/>
<keyword evidence="3" id="KW-1185">Reference proteome</keyword>
<feature type="domain" description="Transposase IS4-like" evidence="1">
    <location>
        <begin position="29"/>
        <end position="86"/>
    </location>
</feature>
<protein>
    <submittedName>
        <fullName evidence="2">Transposase</fullName>
    </submittedName>
</protein>
<dbReference type="EMBL" id="LNYJ01000011">
    <property type="protein sequence ID" value="KTD17459.1"/>
    <property type="molecule type" value="Genomic_DNA"/>
</dbReference>
<dbReference type="GO" id="GO:0003677">
    <property type="term" value="F:DNA binding"/>
    <property type="evidence" value="ECO:0007669"/>
    <property type="project" value="InterPro"/>
</dbReference>
<name>A0A0W0VBI6_9GAMM</name>
<dbReference type="PATRIC" id="fig|456.5.peg.1883"/>
<dbReference type="RefSeq" id="WP_058471210.1">
    <property type="nucleotide sequence ID" value="NZ_CAAAIC010000008.1"/>
</dbReference>
<evidence type="ECO:0000313" key="2">
    <source>
        <dbReference type="EMBL" id="KTD17459.1"/>
    </source>
</evidence>